<feature type="region of interest" description="Disordered" evidence="1">
    <location>
        <begin position="318"/>
        <end position="425"/>
    </location>
</feature>
<feature type="compositionally biased region" description="Basic and acidic residues" evidence="1">
    <location>
        <begin position="363"/>
        <end position="375"/>
    </location>
</feature>
<evidence type="ECO:0000313" key="3">
    <source>
        <dbReference type="Proteomes" id="UP000008281"/>
    </source>
</evidence>
<dbReference type="PANTHER" id="PTHR21503:SF8">
    <property type="entry name" value="F-BOX ASSOCIATED DOMAIN-CONTAINING PROTEIN-RELATED"/>
    <property type="match status" value="1"/>
</dbReference>
<dbReference type="InParanoid" id="E3N7X1"/>
<protein>
    <recommendedName>
        <fullName evidence="4">F-box domain-containing protein</fullName>
    </recommendedName>
</protein>
<keyword evidence="3" id="KW-1185">Reference proteome</keyword>
<feature type="compositionally biased region" description="Basic and acidic residues" evidence="1">
    <location>
        <begin position="387"/>
        <end position="400"/>
    </location>
</feature>
<dbReference type="HOGENOM" id="CLU_645981_0_0_1"/>
<dbReference type="EMBL" id="DS268552">
    <property type="protein sequence ID" value="EFO89194.1"/>
    <property type="molecule type" value="Genomic_DNA"/>
</dbReference>
<accession>E3N7X1</accession>
<gene>
    <name evidence="2" type="ORF">CRE_17000</name>
</gene>
<dbReference type="PANTHER" id="PTHR21503">
    <property type="entry name" value="F-BOX-CONTAINING HYPOTHETICAL PROTEIN C.ELEGANS"/>
    <property type="match status" value="1"/>
</dbReference>
<sequence length="425" mass="49222">MSASFPLLKLPGLPCKLVFQLLDAVDLAQLSMGFRCVKRFLTAYKTHHAAQLTWTFNDYKAFPGMLTYQRSTPFYTYMSLTVSFNGTTHLKYYFIGNNDRFRAGGPVQTVPGEWPLPIKQFRQLPNEFMMSGRQNLLEANPEGLDMEVMEKLTKHFSDIFEIDGYNLNYTRIHDFDIFKSFIWNFTQKFNTFSMSNLEINKENGRFLLEDLEIDNLSLYAVNINNFDEITTVNMNQSKIEIHDCKWLSINAIIEAHNSKLVDIEIMDISNVNQLVKLVTLWRNGQKLRNLEKLKIHWTECSGIESESLRQFEEKMDDLGVSEDSDNSGDSDDIDFIDNTDDINDNDDNDDNNDNDDENDNDNENFKNSDSMHRGFDLGSQFEMVLQKVEKKEEDGDHGNDDSEAEDEEDEEGDNESDIEDEDDEE</sequence>
<proteinExistence type="predicted"/>
<evidence type="ECO:0000313" key="2">
    <source>
        <dbReference type="EMBL" id="EFO89194.1"/>
    </source>
</evidence>
<reference evidence="2" key="1">
    <citation type="submission" date="2007-07" db="EMBL/GenBank/DDBJ databases">
        <title>PCAP assembly of the Caenorhabditis remanei genome.</title>
        <authorList>
            <consortium name="The Caenorhabditis remanei Sequencing Consortium"/>
            <person name="Wilson R.K."/>
        </authorList>
    </citation>
    <scope>NUCLEOTIDE SEQUENCE [LARGE SCALE GENOMIC DNA]</scope>
    <source>
        <strain evidence="2">PB4641</strain>
    </source>
</reference>
<name>E3N7X1_CAERE</name>
<evidence type="ECO:0000256" key="1">
    <source>
        <dbReference type="SAM" id="MobiDB-lite"/>
    </source>
</evidence>
<feature type="compositionally biased region" description="Acidic residues" evidence="1">
    <location>
        <begin position="319"/>
        <end position="362"/>
    </location>
</feature>
<dbReference type="OMA" id="VESYELC"/>
<evidence type="ECO:0008006" key="4">
    <source>
        <dbReference type="Google" id="ProtNLM"/>
    </source>
</evidence>
<dbReference type="Proteomes" id="UP000008281">
    <property type="component" value="Unassembled WGS sequence"/>
</dbReference>
<organism evidence="3">
    <name type="scientific">Caenorhabditis remanei</name>
    <name type="common">Caenorhabditis vulgaris</name>
    <dbReference type="NCBI Taxonomy" id="31234"/>
    <lineage>
        <taxon>Eukaryota</taxon>
        <taxon>Metazoa</taxon>
        <taxon>Ecdysozoa</taxon>
        <taxon>Nematoda</taxon>
        <taxon>Chromadorea</taxon>
        <taxon>Rhabditida</taxon>
        <taxon>Rhabditina</taxon>
        <taxon>Rhabditomorpha</taxon>
        <taxon>Rhabditoidea</taxon>
        <taxon>Rhabditidae</taxon>
        <taxon>Peloderinae</taxon>
        <taxon>Caenorhabditis</taxon>
    </lineage>
</organism>
<dbReference type="AlphaFoldDB" id="E3N7X1"/>
<feature type="compositionally biased region" description="Acidic residues" evidence="1">
    <location>
        <begin position="401"/>
        <end position="425"/>
    </location>
</feature>